<dbReference type="RefSeq" id="XP_009269886.1">
    <property type="nucleotide sequence ID" value="XM_009271611.1"/>
</dbReference>
<dbReference type="Gene3D" id="1.10.8.140">
    <property type="entry name" value="PDCD5-like"/>
    <property type="match status" value="1"/>
</dbReference>
<dbReference type="GO" id="GO:0005829">
    <property type="term" value="C:cytosol"/>
    <property type="evidence" value="ECO:0007669"/>
    <property type="project" value="TreeGrafter"/>
</dbReference>
<dbReference type="EMBL" id="KE007243">
    <property type="protein sequence ID" value="EOQ99221.1"/>
    <property type="molecule type" value="Genomic_DNA"/>
</dbReference>
<dbReference type="Proteomes" id="UP000014064">
    <property type="component" value="Unassembled WGS sequence"/>
</dbReference>
<dbReference type="InterPro" id="IPR036883">
    <property type="entry name" value="PDCD5-like_sf"/>
</dbReference>
<name>R9AAL2_WALI9</name>
<keyword evidence="4" id="KW-1185">Reference proteome</keyword>
<dbReference type="HOGENOM" id="CLU_122978_2_1_1"/>
<dbReference type="InterPro" id="IPR002836">
    <property type="entry name" value="PDCD5-like"/>
</dbReference>
<dbReference type="PANTHER" id="PTHR10840:SF0">
    <property type="entry name" value="PROGRAMMED CELL DEATH PROTEIN 5"/>
    <property type="match status" value="1"/>
</dbReference>
<dbReference type="PANTHER" id="PTHR10840">
    <property type="entry name" value="PROGRAMMED CELL DEATH PROTEIN 5"/>
    <property type="match status" value="1"/>
</dbReference>
<dbReference type="GeneID" id="20375298"/>
<dbReference type="Pfam" id="PF01984">
    <property type="entry name" value="dsDNA_bind"/>
    <property type="match status" value="1"/>
</dbReference>
<dbReference type="OMA" id="MQYEMQK"/>
<evidence type="ECO:0000313" key="4">
    <source>
        <dbReference type="Proteomes" id="UP000014064"/>
    </source>
</evidence>
<dbReference type="KEGG" id="wic:J056_002346"/>
<evidence type="ECO:0008006" key="5">
    <source>
        <dbReference type="Google" id="ProtNLM"/>
    </source>
</evidence>
<evidence type="ECO:0000256" key="1">
    <source>
        <dbReference type="ARBA" id="ARBA00010490"/>
    </source>
</evidence>
<dbReference type="SUPFAM" id="SSF46950">
    <property type="entry name" value="Double-stranded DNA-binding domain"/>
    <property type="match status" value="1"/>
</dbReference>
<sequence length="127" mass="14010">MGDQELEAIRQSRLQQLKQQGGGGSGGKDPEAASANDEAKHMDLARILEPQARERLSRIALVKPEHSERIKDMLIKMAKSGQIRSQVTEQQLVGLLDQVSSVVPSASASKITFNRKQVIDDEDDFDL</sequence>
<dbReference type="GO" id="GO:0003677">
    <property type="term" value="F:DNA binding"/>
    <property type="evidence" value="ECO:0007669"/>
    <property type="project" value="InterPro"/>
</dbReference>
<protein>
    <recommendedName>
        <fullName evidence="5">Programmed cell death protein 5</fullName>
    </recommendedName>
</protein>
<comment type="similarity">
    <text evidence="1">Belongs to the PDCD5 family.</text>
</comment>
<dbReference type="GO" id="GO:0005634">
    <property type="term" value="C:nucleus"/>
    <property type="evidence" value="ECO:0007669"/>
    <property type="project" value="TreeGrafter"/>
</dbReference>
<organism evidence="3 4">
    <name type="scientific">Wallemia ichthyophaga (strain EXF-994 / CBS 113033)</name>
    <dbReference type="NCBI Taxonomy" id="1299270"/>
    <lineage>
        <taxon>Eukaryota</taxon>
        <taxon>Fungi</taxon>
        <taxon>Dikarya</taxon>
        <taxon>Basidiomycota</taxon>
        <taxon>Wallemiomycotina</taxon>
        <taxon>Wallemiomycetes</taxon>
        <taxon>Wallemiales</taxon>
        <taxon>Wallemiaceae</taxon>
        <taxon>Wallemia</taxon>
    </lineage>
</organism>
<dbReference type="OrthoDB" id="10252486at2759"/>
<feature type="region of interest" description="Disordered" evidence="2">
    <location>
        <begin position="1"/>
        <end position="42"/>
    </location>
</feature>
<dbReference type="PIRSF" id="PIRSF015730">
    <property type="entry name" value="TFAR19"/>
    <property type="match status" value="1"/>
</dbReference>
<dbReference type="eggNOG" id="KOG3431">
    <property type="taxonomic scope" value="Eukaryota"/>
</dbReference>
<proteinExistence type="inferred from homology"/>
<evidence type="ECO:0000256" key="2">
    <source>
        <dbReference type="SAM" id="MobiDB-lite"/>
    </source>
</evidence>
<dbReference type="STRING" id="1299270.R9AAL2"/>
<evidence type="ECO:0000313" key="3">
    <source>
        <dbReference type="EMBL" id="EOQ99221.1"/>
    </source>
</evidence>
<reference evidence="4" key="1">
    <citation type="journal article" date="2013" name="BMC Genomics">
        <title>Genome and transcriptome sequencing of the halophilic fungus Wallemia ichthyophaga: haloadaptations present and absent.</title>
        <authorList>
            <person name="Zajc J."/>
            <person name="Liu Y."/>
            <person name="Dai W."/>
            <person name="Yang Z."/>
            <person name="Hu J."/>
            <person name="Gostincar C."/>
            <person name="Gunde-Cimerman N."/>
        </authorList>
    </citation>
    <scope>NUCLEOTIDE SEQUENCE [LARGE SCALE GENOMIC DNA]</scope>
    <source>
        <strain evidence="4">EXF-994 / CBS 113033</strain>
    </source>
</reference>
<gene>
    <name evidence="3" type="ORF">J056_002346</name>
</gene>
<dbReference type="AlphaFoldDB" id="R9AAL2"/>
<accession>R9AAL2</accession>